<gene>
    <name evidence="1" type="ORF">VRU48_06670</name>
</gene>
<keyword evidence="2" id="KW-1185">Reference proteome</keyword>
<name>A0ABU7I5Z7_9SPHI</name>
<comment type="caution">
    <text evidence="1">The sequence shown here is derived from an EMBL/GenBank/DDBJ whole genome shotgun (WGS) entry which is preliminary data.</text>
</comment>
<dbReference type="EMBL" id="JAZDQT010000001">
    <property type="protein sequence ID" value="MEE1944782.1"/>
    <property type="molecule type" value="Genomic_DNA"/>
</dbReference>
<accession>A0ABU7I5Z7</accession>
<protein>
    <submittedName>
        <fullName evidence="1">Uncharacterized protein</fullName>
    </submittedName>
</protein>
<evidence type="ECO:0000313" key="2">
    <source>
        <dbReference type="Proteomes" id="UP001336835"/>
    </source>
</evidence>
<dbReference type="Proteomes" id="UP001336835">
    <property type="component" value="Unassembled WGS sequence"/>
</dbReference>
<proteinExistence type="predicted"/>
<reference evidence="1 2" key="1">
    <citation type="submission" date="2024-01" db="EMBL/GenBank/DDBJ databases">
        <title>Pedobacter sp. nov., isolated from fresh soil.</title>
        <authorList>
            <person name="Le N.T.T."/>
        </authorList>
    </citation>
    <scope>NUCLEOTIDE SEQUENCE [LARGE SCALE GENOMIC DNA]</scope>
    <source>
        <strain evidence="1 2">KR3-3</strain>
    </source>
</reference>
<dbReference type="RefSeq" id="WP_330107142.1">
    <property type="nucleotide sequence ID" value="NZ_JAZDQT010000001.1"/>
</dbReference>
<evidence type="ECO:0000313" key="1">
    <source>
        <dbReference type="EMBL" id="MEE1944782.1"/>
    </source>
</evidence>
<organism evidence="1 2">
    <name type="scientific">Pedobacter albus</name>
    <dbReference type="NCBI Taxonomy" id="3113905"/>
    <lineage>
        <taxon>Bacteria</taxon>
        <taxon>Pseudomonadati</taxon>
        <taxon>Bacteroidota</taxon>
        <taxon>Sphingobacteriia</taxon>
        <taxon>Sphingobacteriales</taxon>
        <taxon>Sphingobacteriaceae</taxon>
        <taxon>Pedobacter</taxon>
    </lineage>
</organism>
<sequence>MERKYPTHYELIQVLNMLHKSVLDEFAQSRGIFITKAGIPELASELAKQFFDNEDLEVIRSKAYHRSSSHALSGFTVKTKNKEFNLKSVYQGIFDSGIYQKLEQKLTAPVLVEPEKQVYKASLTYRKIRPGRIEFLQDETTSFEFQMEPLGDGSWQVEVDSNRSTDIKALQDLFKEGISNDYDIEELEQDLLTDSNSIDFFDRLSKHGMSDEYRFSDIKHLTLKRGTNNSSEDNEEGEKEVSGDELVGISQAVLEGKNLRENMFVQKSVESGYRFNAMTYEFEHIKSTKTLQLKAEFKGRPKVFEISILGGSENSEITLTKIPMELSAKESRYLRSVFWNKAKEIYLDILKTPFTKAMSFGPDVDNQPVVVANDLAEEIVTVTEKPAKGRGKKSQK</sequence>